<name>A0A495VUD8_9PSEU</name>
<dbReference type="OrthoDB" id="3647805at2"/>
<keyword evidence="2" id="KW-0119">Carbohydrate metabolism</keyword>
<evidence type="ECO:0000313" key="5">
    <source>
        <dbReference type="Proteomes" id="UP000282084"/>
    </source>
</evidence>
<organism evidence="4 5">
    <name type="scientific">Saccharothrix australiensis</name>
    <dbReference type="NCBI Taxonomy" id="2072"/>
    <lineage>
        <taxon>Bacteria</taxon>
        <taxon>Bacillati</taxon>
        <taxon>Actinomycetota</taxon>
        <taxon>Actinomycetes</taxon>
        <taxon>Pseudonocardiales</taxon>
        <taxon>Pseudonocardiaceae</taxon>
        <taxon>Saccharothrix</taxon>
    </lineage>
</organism>
<keyword evidence="5" id="KW-1185">Reference proteome</keyword>
<dbReference type="InterPro" id="IPR013783">
    <property type="entry name" value="Ig-like_fold"/>
</dbReference>
<keyword evidence="1" id="KW-0326">Glycosidase</keyword>
<proteinExistence type="predicted"/>
<dbReference type="InterPro" id="IPR003961">
    <property type="entry name" value="FN3_dom"/>
</dbReference>
<dbReference type="GO" id="GO:0016798">
    <property type="term" value="F:hydrolase activity, acting on glycosyl bonds"/>
    <property type="evidence" value="ECO:0007669"/>
    <property type="project" value="UniProtKB-KW"/>
</dbReference>
<evidence type="ECO:0000256" key="1">
    <source>
        <dbReference type="ARBA" id="ARBA00023295"/>
    </source>
</evidence>
<keyword evidence="1" id="KW-0378">Hydrolase</keyword>
<evidence type="ECO:0000313" key="4">
    <source>
        <dbReference type="EMBL" id="RKT52045.1"/>
    </source>
</evidence>
<keyword evidence="2" id="KW-0624">Polysaccharide degradation</keyword>
<evidence type="ECO:0000259" key="3">
    <source>
        <dbReference type="PROSITE" id="PS50853"/>
    </source>
</evidence>
<dbReference type="EMBL" id="RBXO01000001">
    <property type="protein sequence ID" value="RKT52045.1"/>
    <property type="molecule type" value="Genomic_DNA"/>
</dbReference>
<dbReference type="RefSeq" id="WP_121001301.1">
    <property type="nucleotide sequence ID" value="NZ_RBXO01000001.1"/>
</dbReference>
<sequence>MNRRRIAVVAAGVVLFGGVVAVLRSTGAGEPGARASTSAPPPPTSLVPFAAEGVLTPTPGDAPAPPDHLRVVAGPRRLQVRWTGEDAAGYEIRWGRDGRLDRTRLIAQPVTQLDGLDDGVTHQVEVRAVDAFGQRSEPVRGEGTPSGRAEDGYALVDRFDQPDAPDPARWRLATRPNCARAGPGEGDTGARLVISSTCAAAPVSLRSRTPFVLRDADDLGRVVVETDAPGDDGELTVDLVPGPVSTVSGEGLPPDAVRLRVATGNGTTSAEVRTPDGTPTTATRAVPELERGITHRWELALRRDGARVLLDGEMVATSPAVPRWREAAALLSVSGPTGQRVHVGLVAFDAAPATAPPHVPPPAVRTAIAPDAPPTTGTPVRHVTGGQVRMTLLHSDASPTAPEFALAVGAARVPLRPAVPGAPWRPGVGYPVVADVPAEALVLVDGELPVTVLTGLKAQATHVDLELVPAPGAPAPPRPSAGSTPLSGPEQVLARVHGTVLDASGRPVPENSPIQRGRVVFDLVLDGRSGQRGTGVAGLAGFTVRLDGDRVAAVPTNLGGPGVAGRYRLALNTGGLSHGPHMIEVQLFGTSADTRPTSAFVSFFVG</sequence>
<dbReference type="InterPro" id="IPR036116">
    <property type="entry name" value="FN3_sf"/>
</dbReference>
<protein>
    <recommendedName>
        <fullName evidence="3">Fibronectin type-III domain-containing protein</fullName>
    </recommendedName>
</protein>
<dbReference type="PROSITE" id="PS50853">
    <property type="entry name" value="FN3"/>
    <property type="match status" value="1"/>
</dbReference>
<evidence type="ECO:0000256" key="2">
    <source>
        <dbReference type="ARBA" id="ARBA00023326"/>
    </source>
</evidence>
<accession>A0A495VUD8</accession>
<gene>
    <name evidence="4" type="ORF">C8E97_0541</name>
</gene>
<feature type="domain" description="Fibronectin type-III" evidence="3">
    <location>
        <begin position="62"/>
        <end position="147"/>
    </location>
</feature>
<dbReference type="SUPFAM" id="SSF49265">
    <property type="entry name" value="Fibronectin type III"/>
    <property type="match status" value="1"/>
</dbReference>
<dbReference type="AlphaFoldDB" id="A0A495VUD8"/>
<dbReference type="Gene3D" id="2.60.40.10">
    <property type="entry name" value="Immunoglobulins"/>
    <property type="match status" value="1"/>
</dbReference>
<dbReference type="SMART" id="SM00060">
    <property type="entry name" value="FN3"/>
    <property type="match status" value="1"/>
</dbReference>
<reference evidence="4 5" key="1">
    <citation type="submission" date="2018-10" db="EMBL/GenBank/DDBJ databases">
        <title>Sequencing the genomes of 1000 actinobacteria strains.</title>
        <authorList>
            <person name="Klenk H.-P."/>
        </authorList>
    </citation>
    <scope>NUCLEOTIDE SEQUENCE [LARGE SCALE GENOMIC DNA]</scope>
    <source>
        <strain evidence="4 5">DSM 43800</strain>
    </source>
</reference>
<comment type="caution">
    <text evidence="4">The sequence shown here is derived from an EMBL/GenBank/DDBJ whole genome shotgun (WGS) entry which is preliminary data.</text>
</comment>
<dbReference type="GO" id="GO:0000272">
    <property type="term" value="P:polysaccharide catabolic process"/>
    <property type="evidence" value="ECO:0007669"/>
    <property type="project" value="UniProtKB-KW"/>
</dbReference>
<dbReference type="Proteomes" id="UP000282084">
    <property type="component" value="Unassembled WGS sequence"/>
</dbReference>
<dbReference type="CDD" id="cd00063">
    <property type="entry name" value="FN3"/>
    <property type="match status" value="1"/>
</dbReference>